<gene>
    <name evidence="2" type="ORF">MVEN_01889100</name>
</gene>
<dbReference type="SUPFAM" id="SSF53098">
    <property type="entry name" value="Ribonuclease H-like"/>
    <property type="match status" value="1"/>
</dbReference>
<evidence type="ECO:0000256" key="1">
    <source>
        <dbReference type="SAM" id="MobiDB-lite"/>
    </source>
</evidence>
<accession>A0A8H7CMJ2</accession>
<dbReference type="OrthoDB" id="2423954at2759"/>
<name>A0A8H7CMJ2_9AGAR</name>
<proteinExistence type="predicted"/>
<dbReference type="InterPro" id="IPR012337">
    <property type="entry name" value="RNaseH-like_sf"/>
</dbReference>
<comment type="caution">
    <text evidence="2">The sequence shown here is derived from an EMBL/GenBank/DDBJ whole genome shotgun (WGS) entry which is preliminary data.</text>
</comment>
<sequence>MPTPKGDLWKYYYPGAKQNSSHYRAYCLGCINVHRPASAGSSVDPMEVDSDSNDQSLGLTEEWFNDALKNVKSVLGVKDSMIAHLIGKLSGKVAAAKDAATDGDDESDSGAPLKKRKRMRAVEKSFKQSELKVFKGIDIPFSDAQSKIIKTQFLRATISANLPFRWVINAEVVKLFLMFRSAATTVMPDRFALSGRLLNEESKRIADNVNAILKGRYVLLSTDGWKDNHKKSLTGVDACLDGKSHLIDVIESSGKPKDGESMCQAFFGMIDKAEAEYGCIVVGLCCDNDGGSHKGRDLMVERRPWLFGPPCCGHQGQLILVDYFKVNEDGAQTAEDTTDVLGWIVSHERVRAIFDGVQIDKTGAARSYLVANITRWTTHSIAFHRLMRLKAPLGAEKNKKAVKKMTDTASRFCDLLDDPAFWKNLQMVSEDIEPICYMTNINQSDHTRADQVLLGFAGVYLHFKRHSKPHISKGMTARIEKRWAALDQPMFVFCLILNPYERLERFGPRAGADAFTLSMALVELYRRVKSRPPPGILSEEEEIELQNNKKQKEAQVSKSFLQYLASTGPFASWVKTRKNFESVNGNNPILVWEQYLTNPDLYELADFAILLLGMVINQGGNERDFSDFKIKKTRLRNRLDTKKVGEMSKIGADIRASHKAEAGLFEEREKRQNHSDKRVKDLLAVPRYADALESDDEANSEAQPRQVLVKSKAGWQKVFLQWVMDAREMDGNSDDEEDAPVTPANDDWLPLPLAKLFGEDAPNPAHHRTRRPTFNREQLLMELLAAEHSDEAPDDGELSGSGDDFEE</sequence>
<feature type="compositionally biased region" description="Acidic residues" evidence="1">
    <location>
        <begin position="792"/>
        <end position="807"/>
    </location>
</feature>
<feature type="region of interest" description="Disordered" evidence="1">
    <location>
        <begin position="756"/>
        <end position="807"/>
    </location>
</feature>
<evidence type="ECO:0000313" key="3">
    <source>
        <dbReference type="Proteomes" id="UP000620124"/>
    </source>
</evidence>
<keyword evidence="3" id="KW-1185">Reference proteome</keyword>
<dbReference type="EMBL" id="JACAZI010000018">
    <property type="protein sequence ID" value="KAF7341516.1"/>
    <property type="molecule type" value="Genomic_DNA"/>
</dbReference>
<protein>
    <submittedName>
        <fullName evidence="2">DUF659 domain-containing protein</fullName>
    </submittedName>
</protein>
<evidence type="ECO:0000313" key="2">
    <source>
        <dbReference type="EMBL" id="KAF7341516.1"/>
    </source>
</evidence>
<dbReference type="Proteomes" id="UP000620124">
    <property type="component" value="Unassembled WGS sequence"/>
</dbReference>
<reference evidence="2" key="1">
    <citation type="submission" date="2020-05" db="EMBL/GenBank/DDBJ databases">
        <title>Mycena genomes resolve the evolution of fungal bioluminescence.</title>
        <authorList>
            <person name="Tsai I.J."/>
        </authorList>
    </citation>
    <scope>NUCLEOTIDE SEQUENCE</scope>
    <source>
        <strain evidence="2">CCC161011</strain>
    </source>
</reference>
<organism evidence="2 3">
    <name type="scientific">Mycena venus</name>
    <dbReference type="NCBI Taxonomy" id="2733690"/>
    <lineage>
        <taxon>Eukaryota</taxon>
        <taxon>Fungi</taxon>
        <taxon>Dikarya</taxon>
        <taxon>Basidiomycota</taxon>
        <taxon>Agaricomycotina</taxon>
        <taxon>Agaricomycetes</taxon>
        <taxon>Agaricomycetidae</taxon>
        <taxon>Agaricales</taxon>
        <taxon>Marasmiineae</taxon>
        <taxon>Mycenaceae</taxon>
        <taxon>Mycena</taxon>
    </lineage>
</organism>
<dbReference type="AlphaFoldDB" id="A0A8H7CMJ2"/>